<dbReference type="Pfam" id="PF13561">
    <property type="entry name" value="adh_short_C2"/>
    <property type="match status" value="1"/>
</dbReference>
<dbReference type="CDD" id="cd05233">
    <property type="entry name" value="SDR_c"/>
    <property type="match status" value="1"/>
</dbReference>
<dbReference type="RefSeq" id="WP_126683249.1">
    <property type="nucleotide sequence ID" value="NZ_RYYV01000002.1"/>
</dbReference>
<dbReference type="Proteomes" id="UP000274358">
    <property type="component" value="Unassembled WGS sequence"/>
</dbReference>
<dbReference type="EMBL" id="RYYV01000002">
    <property type="protein sequence ID" value="RUL78790.1"/>
    <property type="molecule type" value="Genomic_DNA"/>
</dbReference>
<evidence type="ECO:0000256" key="2">
    <source>
        <dbReference type="ARBA" id="ARBA00023002"/>
    </source>
</evidence>
<name>A0A3S0PPK8_9GAMM</name>
<evidence type="ECO:0000313" key="4">
    <source>
        <dbReference type="Proteomes" id="UP000274358"/>
    </source>
</evidence>
<keyword evidence="4" id="KW-1185">Reference proteome</keyword>
<dbReference type="PANTHER" id="PTHR42760">
    <property type="entry name" value="SHORT-CHAIN DEHYDROGENASES/REDUCTASES FAMILY MEMBER"/>
    <property type="match status" value="1"/>
</dbReference>
<dbReference type="PRINTS" id="PR00080">
    <property type="entry name" value="SDRFAMILY"/>
</dbReference>
<protein>
    <submittedName>
        <fullName evidence="3">SDR family oxidoreductase</fullName>
    </submittedName>
</protein>
<gene>
    <name evidence="3" type="ORF">EKH80_02980</name>
</gene>
<dbReference type="OrthoDB" id="9806974at2"/>
<proteinExistence type="inferred from homology"/>
<keyword evidence="2" id="KW-0560">Oxidoreductase</keyword>
<dbReference type="Gene3D" id="3.40.50.720">
    <property type="entry name" value="NAD(P)-binding Rossmann-like Domain"/>
    <property type="match status" value="1"/>
</dbReference>
<dbReference type="NCBIfam" id="NF005559">
    <property type="entry name" value="PRK07231.1"/>
    <property type="match status" value="1"/>
</dbReference>
<dbReference type="FunFam" id="3.40.50.720:FF:000084">
    <property type="entry name" value="Short-chain dehydrogenase reductase"/>
    <property type="match status" value="1"/>
</dbReference>
<evidence type="ECO:0000313" key="3">
    <source>
        <dbReference type="EMBL" id="RUL78790.1"/>
    </source>
</evidence>
<reference evidence="3 4" key="1">
    <citation type="submission" date="2018-12" db="EMBL/GenBank/DDBJ databases">
        <title>Dyella dinghuensis sp. nov. DHOA06 and Dyella choica sp. nov. 4M-K27, isolated from forest soil.</title>
        <authorList>
            <person name="Qiu L.-H."/>
            <person name="Gao Z.-H."/>
        </authorList>
    </citation>
    <scope>NUCLEOTIDE SEQUENCE [LARGE SCALE GENOMIC DNA]</scope>
    <source>
        <strain evidence="3 4">4M-K27</strain>
    </source>
</reference>
<dbReference type="PANTHER" id="PTHR42760:SF133">
    <property type="entry name" value="3-OXOACYL-[ACYL-CARRIER-PROTEIN] REDUCTASE"/>
    <property type="match status" value="1"/>
</dbReference>
<dbReference type="GO" id="GO:0016616">
    <property type="term" value="F:oxidoreductase activity, acting on the CH-OH group of donors, NAD or NADP as acceptor"/>
    <property type="evidence" value="ECO:0007669"/>
    <property type="project" value="TreeGrafter"/>
</dbReference>
<evidence type="ECO:0000256" key="1">
    <source>
        <dbReference type="ARBA" id="ARBA00006484"/>
    </source>
</evidence>
<dbReference type="AlphaFoldDB" id="A0A3S0PPK8"/>
<dbReference type="SUPFAM" id="SSF51735">
    <property type="entry name" value="NAD(P)-binding Rossmann-fold domains"/>
    <property type="match status" value="1"/>
</dbReference>
<dbReference type="InterPro" id="IPR036291">
    <property type="entry name" value="NAD(P)-bd_dom_sf"/>
</dbReference>
<organism evidence="3 4">
    <name type="scientific">Dyella choica</name>
    <dbReference type="NCBI Taxonomy" id="1927959"/>
    <lineage>
        <taxon>Bacteria</taxon>
        <taxon>Pseudomonadati</taxon>
        <taxon>Pseudomonadota</taxon>
        <taxon>Gammaproteobacteria</taxon>
        <taxon>Lysobacterales</taxon>
        <taxon>Rhodanobacteraceae</taxon>
        <taxon>Dyella</taxon>
    </lineage>
</organism>
<dbReference type="InterPro" id="IPR002347">
    <property type="entry name" value="SDR_fam"/>
</dbReference>
<sequence>MPLPPSTVPVFSDLRGKIAVVTGGSRGIGAETCLALAKNGVKVAINGRDEAAIQATVQAIRAIHGEAMAAPADCAQLSSVEAMRDRVNAELGAPDFVVAFAGGGTGRPMPFEQITEEDWRSSIDNNLTSTFFTLKCFLPAMIARGSGCIVNMASTGGRVAAGAPAAYGAAKAGVIMLTRHLAHEAGKYGIRVNCVSPSAVLTQRTRKSISDEQEQQMCAAFPLGRLGHPQDVAAATLFLLSSASSWITGATLDVTGGRVMS</sequence>
<accession>A0A3S0PPK8</accession>
<comment type="similarity">
    <text evidence="1">Belongs to the short-chain dehydrogenases/reductases (SDR) family.</text>
</comment>
<dbReference type="PRINTS" id="PR00081">
    <property type="entry name" value="GDHRDH"/>
</dbReference>
<comment type="caution">
    <text evidence="3">The sequence shown here is derived from an EMBL/GenBank/DDBJ whole genome shotgun (WGS) entry which is preliminary data.</text>
</comment>